<keyword evidence="2" id="KW-1185">Reference proteome</keyword>
<comment type="caution">
    <text evidence="1">The sequence shown here is derived from an EMBL/GenBank/DDBJ whole genome shotgun (WGS) entry which is preliminary data.</text>
</comment>
<dbReference type="Proteomes" id="UP001430953">
    <property type="component" value="Unassembled WGS sequence"/>
</dbReference>
<gene>
    <name evidence="1" type="ORF">PUN28_016699</name>
</gene>
<reference evidence="1 2" key="1">
    <citation type="submission" date="2023-03" db="EMBL/GenBank/DDBJ databases">
        <title>High recombination rates correlate with genetic variation in Cardiocondyla obscurior ants.</title>
        <authorList>
            <person name="Errbii M."/>
        </authorList>
    </citation>
    <scope>NUCLEOTIDE SEQUENCE [LARGE SCALE GENOMIC DNA]</scope>
    <source>
        <strain evidence="1">Alpha-2009</strain>
        <tissue evidence="1">Whole body</tissue>
    </source>
</reference>
<organism evidence="1 2">
    <name type="scientific">Cardiocondyla obscurior</name>
    <dbReference type="NCBI Taxonomy" id="286306"/>
    <lineage>
        <taxon>Eukaryota</taxon>
        <taxon>Metazoa</taxon>
        <taxon>Ecdysozoa</taxon>
        <taxon>Arthropoda</taxon>
        <taxon>Hexapoda</taxon>
        <taxon>Insecta</taxon>
        <taxon>Pterygota</taxon>
        <taxon>Neoptera</taxon>
        <taxon>Endopterygota</taxon>
        <taxon>Hymenoptera</taxon>
        <taxon>Apocrita</taxon>
        <taxon>Aculeata</taxon>
        <taxon>Formicoidea</taxon>
        <taxon>Formicidae</taxon>
        <taxon>Myrmicinae</taxon>
        <taxon>Cardiocondyla</taxon>
    </lineage>
</organism>
<evidence type="ECO:0000313" key="2">
    <source>
        <dbReference type="Proteomes" id="UP001430953"/>
    </source>
</evidence>
<protein>
    <submittedName>
        <fullName evidence="1">Uncharacterized protein</fullName>
    </submittedName>
</protein>
<evidence type="ECO:0000313" key="1">
    <source>
        <dbReference type="EMBL" id="KAL0105220.1"/>
    </source>
</evidence>
<sequence length="124" mass="14389">MCVRIRTRRPGGCASSTSFRYPLREIIRERRTERTLVAITTSAIFFPCRTIGRLNGPSTSSALCRTRARSQRDVLIVRLDRYGRPCRFRVSETAAFFSNRGRGLAERVFLAVVHPRRRSNRWRS</sequence>
<accession>A0AAW2EQE5</accession>
<proteinExistence type="predicted"/>
<name>A0AAW2EQE5_9HYME</name>
<dbReference type="AlphaFoldDB" id="A0AAW2EQE5"/>
<dbReference type="EMBL" id="JADYXP020000019">
    <property type="protein sequence ID" value="KAL0105220.1"/>
    <property type="molecule type" value="Genomic_DNA"/>
</dbReference>